<proteinExistence type="predicted"/>
<feature type="transmembrane region" description="Helical" evidence="1">
    <location>
        <begin position="70"/>
        <end position="90"/>
    </location>
</feature>
<organism evidence="2 3">
    <name type="scientific">Thomasclavelia cocleata</name>
    <dbReference type="NCBI Taxonomy" id="69824"/>
    <lineage>
        <taxon>Bacteria</taxon>
        <taxon>Bacillati</taxon>
        <taxon>Bacillota</taxon>
        <taxon>Erysipelotrichia</taxon>
        <taxon>Erysipelotrichales</taxon>
        <taxon>Coprobacillaceae</taxon>
        <taxon>Thomasclavelia</taxon>
    </lineage>
</organism>
<sequence>MKEAFILGYVLLFSLCFFVGTEKAKDKRGMYLNRPASSSIPVFVWNLGVSIVGIILFSYLIYLYKNTMDIFLIKLLFSFLIFLVFVEIYLSTNKKLKKFIKILKIKKYQNNDSDSSDDTDYNDSIGIMDTAVCKGMKPLLFISSIIFLVFYGLDYFDVTDVFYNLLIDFGLANCFALMLFNSIILFIFTLFQFNRFLSNNTSNNNLNTYDSVADILNGEVKN</sequence>
<feature type="transmembrane region" description="Helical" evidence="1">
    <location>
        <begin position="6"/>
        <end position="21"/>
    </location>
</feature>
<protein>
    <submittedName>
        <fullName evidence="2">Uncharacterized protein</fullName>
    </submittedName>
</protein>
<evidence type="ECO:0000256" key="1">
    <source>
        <dbReference type="SAM" id="Phobius"/>
    </source>
</evidence>
<name>A0A829ZBF4_9FIRM</name>
<dbReference type="Proteomes" id="UP000490821">
    <property type="component" value="Unassembled WGS sequence"/>
</dbReference>
<dbReference type="RefSeq" id="WP_172472601.1">
    <property type="nucleotide sequence ID" value="NZ_BLMI01000168.1"/>
</dbReference>
<evidence type="ECO:0000313" key="3">
    <source>
        <dbReference type="Proteomes" id="UP000490821"/>
    </source>
</evidence>
<feature type="transmembrane region" description="Helical" evidence="1">
    <location>
        <begin position="138"/>
        <end position="156"/>
    </location>
</feature>
<dbReference type="AlphaFoldDB" id="A0A829ZBF4"/>
<dbReference type="EMBL" id="BLMI01000168">
    <property type="protein sequence ID" value="GFI41275.1"/>
    <property type="molecule type" value="Genomic_DNA"/>
</dbReference>
<keyword evidence="1" id="KW-0472">Membrane</keyword>
<accession>A0A829ZBF4</accession>
<comment type="caution">
    <text evidence="2">The sequence shown here is derived from an EMBL/GenBank/DDBJ whole genome shotgun (WGS) entry which is preliminary data.</text>
</comment>
<keyword evidence="1" id="KW-0812">Transmembrane</keyword>
<gene>
    <name evidence="2" type="ORF">IMSAGC017_01318</name>
</gene>
<feature type="transmembrane region" description="Helical" evidence="1">
    <location>
        <begin position="42"/>
        <end position="64"/>
    </location>
</feature>
<evidence type="ECO:0000313" key="2">
    <source>
        <dbReference type="EMBL" id="GFI41275.1"/>
    </source>
</evidence>
<reference evidence="2 3" key="1">
    <citation type="journal article" date="2020" name="Microbiome">
        <title>Single-cell genomics of uncultured bacteria reveals dietary fiber responders in the mouse gut microbiota.</title>
        <authorList>
            <person name="Chijiiwa R."/>
            <person name="Hosokawa M."/>
            <person name="Kogawa M."/>
            <person name="Nishikawa Y."/>
            <person name="Ide K."/>
            <person name="Sakanashi C."/>
            <person name="Takahashi K."/>
            <person name="Takeyama H."/>
        </authorList>
    </citation>
    <scope>NUCLEOTIDE SEQUENCE [LARGE SCALE GENOMIC DNA]</scope>
    <source>
        <strain evidence="2">IMSAGC_017</strain>
    </source>
</reference>
<feature type="transmembrane region" description="Helical" evidence="1">
    <location>
        <begin position="162"/>
        <end position="191"/>
    </location>
</feature>
<keyword evidence="1" id="KW-1133">Transmembrane helix</keyword>